<evidence type="ECO:0000313" key="6">
    <source>
        <dbReference type="EMBL" id="MBB5842546.1"/>
    </source>
</evidence>
<dbReference type="PANTHER" id="PTHR13847">
    <property type="entry name" value="SARCOSINE DEHYDROGENASE-RELATED"/>
    <property type="match status" value="1"/>
</dbReference>
<reference evidence="6 7" key="1">
    <citation type="submission" date="2020-08" db="EMBL/GenBank/DDBJ databases">
        <title>Sequencing the genomes of 1000 actinobacteria strains.</title>
        <authorList>
            <person name="Klenk H.-P."/>
        </authorList>
    </citation>
    <scope>NUCLEOTIDE SEQUENCE [LARGE SCALE GENOMIC DNA]</scope>
    <source>
        <strain evidence="6 7">DSM 105784</strain>
    </source>
</reference>
<evidence type="ECO:0000256" key="2">
    <source>
        <dbReference type="ARBA" id="ARBA00009410"/>
    </source>
</evidence>
<dbReference type="Gene3D" id="3.30.9.10">
    <property type="entry name" value="D-Amino Acid Oxidase, subunit A, domain 2"/>
    <property type="match status" value="1"/>
</dbReference>
<dbReference type="GO" id="GO:0016491">
    <property type="term" value="F:oxidoreductase activity"/>
    <property type="evidence" value="ECO:0007669"/>
    <property type="project" value="UniProtKB-KW"/>
</dbReference>
<proteinExistence type="inferred from homology"/>
<evidence type="ECO:0000256" key="1">
    <source>
        <dbReference type="ARBA" id="ARBA00001974"/>
    </source>
</evidence>
<dbReference type="NCBIfam" id="TIGR03364">
    <property type="entry name" value="HpnW_proposed"/>
    <property type="match status" value="1"/>
</dbReference>
<dbReference type="EMBL" id="JACHMJ010000001">
    <property type="protein sequence ID" value="MBB5842546.1"/>
    <property type="molecule type" value="Genomic_DNA"/>
</dbReference>
<dbReference type="GO" id="GO:0005737">
    <property type="term" value="C:cytoplasm"/>
    <property type="evidence" value="ECO:0007669"/>
    <property type="project" value="TreeGrafter"/>
</dbReference>
<protein>
    <submittedName>
        <fullName evidence="6">FAD dependent oxidoreductase TIGR03364</fullName>
    </submittedName>
</protein>
<dbReference type="PANTHER" id="PTHR13847:SF286">
    <property type="entry name" value="D-AMINO ACID DEHYDROGENASE"/>
    <property type="match status" value="1"/>
</dbReference>
<name>A0A841ALG4_9MICO</name>
<comment type="cofactor">
    <cofactor evidence="1">
        <name>FAD</name>
        <dbReference type="ChEBI" id="CHEBI:57692"/>
    </cofactor>
</comment>
<dbReference type="InterPro" id="IPR006076">
    <property type="entry name" value="FAD-dep_OxRdtase"/>
</dbReference>
<sequence>MSSDFSPVAANPVTTHDYDLIVVGAGIVGLGAALEGVDRGLRVAVVERAAAITGSSVRNFGHIGVTGQSGAALEYALETRSRLLRLGREAGLSVSQRGATIAARGSDELALLALLAEERGSDQVVLATAAEFAETTPVRDPSLSGGAYLPLDLQVDPRTAAPQLAAWLEERGVTFHWRRAVLGIEPGTVHTAAGELHAERIVVAVNFDVDQFFPEVAAAAQLRRCGLDMLALDWSGRRPLDRPLLTGSSMLRYSAFAQLDGYAALRDRYRRDFPAVVDLDINQMYTQRPTGQLIVGDTHYRGDAILPFQAESSFDELLALTRGLFGVDDLRVVERWQGVYASAPDEFLLHSPGDGVRVASVTTGIGMTTGLGLAASVVRELL</sequence>
<keyword evidence="3" id="KW-0285">Flavoprotein</keyword>
<evidence type="ECO:0000313" key="7">
    <source>
        <dbReference type="Proteomes" id="UP000536685"/>
    </source>
</evidence>
<feature type="domain" description="FAD dependent oxidoreductase" evidence="5">
    <location>
        <begin position="19"/>
        <end position="375"/>
    </location>
</feature>
<dbReference type="SUPFAM" id="SSF51905">
    <property type="entry name" value="FAD/NAD(P)-binding domain"/>
    <property type="match status" value="1"/>
</dbReference>
<dbReference type="InterPro" id="IPR017741">
    <property type="entry name" value="FAD-dependent_OxRdtase_HpnW"/>
</dbReference>
<keyword evidence="7" id="KW-1185">Reference proteome</keyword>
<gene>
    <name evidence="6" type="ORF">HD599_000869</name>
</gene>
<dbReference type="Proteomes" id="UP000536685">
    <property type="component" value="Unassembled WGS sequence"/>
</dbReference>
<accession>A0A841ALG4</accession>
<comment type="similarity">
    <text evidence="2">Belongs to the DadA oxidoreductase family.</text>
</comment>
<evidence type="ECO:0000256" key="4">
    <source>
        <dbReference type="ARBA" id="ARBA00023002"/>
    </source>
</evidence>
<dbReference type="RefSeq" id="WP_343061878.1">
    <property type="nucleotide sequence ID" value="NZ_JACHMJ010000001.1"/>
</dbReference>
<comment type="caution">
    <text evidence="6">The sequence shown here is derived from an EMBL/GenBank/DDBJ whole genome shotgun (WGS) entry which is preliminary data.</text>
</comment>
<dbReference type="Pfam" id="PF01266">
    <property type="entry name" value="DAO"/>
    <property type="match status" value="1"/>
</dbReference>
<dbReference type="AlphaFoldDB" id="A0A841ALG4"/>
<keyword evidence="4" id="KW-0560">Oxidoreductase</keyword>
<organism evidence="6 7">
    <name type="scientific">Conyzicola lurida</name>
    <dbReference type="NCBI Taxonomy" id="1172621"/>
    <lineage>
        <taxon>Bacteria</taxon>
        <taxon>Bacillati</taxon>
        <taxon>Actinomycetota</taxon>
        <taxon>Actinomycetes</taxon>
        <taxon>Micrococcales</taxon>
        <taxon>Microbacteriaceae</taxon>
        <taxon>Conyzicola</taxon>
    </lineage>
</organism>
<dbReference type="Gene3D" id="3.50.50.60">
    <property type="entry name" value="FAD/NAD(P)-binding domain"/>
    <property type="match status" value="1"/>
</dbReference>
<evidence type="ECO:0000256" key="3">
    <source>
        <dbReference type="ARBA" id="ARBA00022630"/>
    </source>
</evidence>
<evidence type="ECO:0000259" key="5">
    <source>
        <dbReference type="Pfam" id="PF01266"/>
    </source>
</evidence>
<dbReference type="InterPro" id="IPR036188">
    <property type="entry name" value="FAD/NAD-bd_sf"/>
</dbReference>